<evidence type="ECO:0000313" key="4">
    <source>
        <dbReference type="Proteomes" id="UP000479226"/>
    </source>
</evidence>
<keyword evidence="4" id="KW-1185">Reference proteome</keyword>
<feature type="region of interest" description="Disordered" evidence="1">
    <location>
        <begin position="1"/>
        <end position="27"/>
    </location>
</feature>
<dbReference type="RefSeq" id="WP_165180259.1">
    <property type="nucleotide sequence ID" value="NZ_JAAKZI010000002.1"/>
</dbReference>
<keyword evidence="2" id="KW-0472">Membrane</keyword>
<evidence type="ECO:0000313" key="3">
    <source>
        <dbReference type="EMBL" id="NGN82158.1"/>
    </source>
</evidence>
<organism evidence="3 4">
    <name type="scientific">Arthrobacter silviterrae</name>
    <dbReference type="NCBI Taxonomy" id="2026658"/>
    <lineage>
        <taxon>Bacteria</taxon>
        <taxon>Bacillati</taxon>
        <taxon>Actinomycetota</taxon>
        <taxon>Actinomycetes</taxon>
        <taxon>Micrococcales</taxon>
        <taxon>Micrococcaceae</taxon>
        <taxon>Arthrobacter</taxon>
    </lineage>
</organism>
<reference evidence="3 4" key="1">
    <citation type="submission" date="2020-02" db="EMBL/GenBank/DDBJ databases">
        <title>Genome sequence of the type strain DSM 27180 of Arthrobacter silviterrae.</title>
        <authorList>
            <person name="Gao J."/>
            <person name="Sun J."/>
        </authorList>
    </citation>
    <scope>NUCLEOTIDE SEQUENCE [LARGE SCALE GENOMIC DNA]</scope>
    <source>
        <strain evidence="3 4">DSM 27180</strain>
    </source>
</reference>
<comment type="caution">
    <text evidence="3">The sequence shown here is derived from an EMBL/GenBank/DDBJ whole genome shotgun (WGS) entry which is preliminary data.</text>
</comment>
<evidence type="ECO:0000256" key="2">
    <source>
        <dbReference type="SAM" id="Phobius"/>
    </source>
</evidence>
<feature type="region of interest" description="Disordered" evidence="1">
    <location>
        <begin position="193"/>
        <end position="218"/>
    </location>
</feature>
<gene>
    <name evidence="3" type="ORF">G6N77_01575</name>
</gene>
<keyword evidence="2" id="KW-0812">Transmembrane</keyword>
<protein>
    <recommendedName>
        <fullName evidence="5">Secreted protein</fullName>
    </recommendedName>
</protein>
<evidence type="ECO:0000256" key="1">
    <source>
        <dbReference type="SAM" id="MobiDB-lite"/>
    </source>
</evidence>
<dbReference type="EMBL" id="JAAKZI010000002">
    <property type="protein sequence ID" value="NGN82158.1"/>
    <property type="molecule type" value="Genomic_DNA"/>
</dbReference>
<sequence length="218" mass="22370">MNHTTSLQPGGPVPPTKAGPAAKGATRRPWKLKVLAGGAAAVVLLGAGTWFGSTLPDPTASDAYVQLSQAKTGVDEALGNSRAAFRTLDGKYATLQSQIKAREDAVSEREAAFGAAEKKLGEAEAAVKKREAAVSGAEAKKAQNTVGDGTWTVGRNIDPGTYVATADVGSTCYWGIYASGSNGADIIQNDLPGGGRPSVTLSAGQDFKSSRCGSWTKQ</sequence>
<dbReference type="Proteomes" id="UP000479226">
    <property type="component" value="Unassembled WGS sequence"/>
</dbReference>
<proteinExistence type="predicted"/>
<keyword evidence="2" id="KW-1133">Transmembrane helix</keyword>
<accession>A0ABX0DCN0</accession>
<feature type="transmembrane region" description="Helical" evidence="2">
    <location>
        <begin position="32"/>
        <end position="51"/>
    </location>
</feature>
<evidence type="ECO:0008006" key="5">
    <source>
        <dbReference type="Google" id="ProtNLM"/>
    </source>
</evidence>
<name>A0ABX0DCN0_9MICC</name>